<dbReference type="EMBL" id="JAAVMX010000007">
    <property type="protein sequence ID" value="KAF4506132.1"/>
    <property type="molecule type" value="Genomic_DNA"/>
</dbReference>
<feature type="chain" id="PRO_5034937728" evidence="2">
    <location>
        <begin position="18"/>
        <end position="100"/>
    </location>
</feature>
<sequence length="100" mass="10710">MRFHLATISTLASLTLALPKQSSDPTSSLHLTPDEHVVDGSKDLPGGTASDGSQLQSKAAYEYTNCYSDRDCGKGAPYCVQIDPKTHLGHCVKKPFSVLC</sequence>
<comment type="caution">
    <text evidence="3">The sequence shown here is derived from an EMBL/GenBank/DDBJ whole genome shotgun (WGS) entry which is preliminary data.</text>
</comment>
<evidence type="ECO:0000313" key="3">
    <source>
        <dbReference type="EMBL" id="KAF4506132.1"/>
    </source>
</evidence>
<keyword evidence="4" id="KW-1185">Reference proteome</keyword>
<feature type="compositionally biased region" description="Basic and acidic residues" evidence="1">
    <location>
        <begin position="32"/>
        <end position="42"/>
    </location>
</feature>
<feature type="region of interest" description="Disordered" evidence="1">
    <location>
        <begin position="20"/>
        <end position="55"/>
    </location>
</feature>
<organism evidence="3 4">
    <name type="scientific">Ophiocordyceps sinensis</name>
    <dbReference type="NCBI Taxonomy" id="72228"/>
    <lineage>
        <taxon>Eukaryota</taxon>
        <taxon>Fungi</taxon>
        <taxon>Dikarya</taxon>
        <taxon>Ascomycota</taxon>
        <taxon>Pezizomycotina</taxon>
        <taxon>Sordariomycetes</taxon>
        <taxon>Hypocreomycetidae</taxon>
        <taxon>Hypocreales</taxon>
        <taxon>Ophiocordycipitaceae</taxon>
        <taxon>Ophiocordyceps</taxon>
    </lineage>
</organism>
<feature type="signal peptide" evidence="2">
    <location>
        <begin position="1"/>
        <end position="17"/>
    </location>
</feature>
<dbReference type="AlphaFoldDB" id="A0A8H4LWH6"/>
<protein>
    <submittedName>
        <fullName evidence="3">Uncharacterized protein</fullName>
    </submittedName>
</protein>
<proteinExistence type="predicted"/>
<feature type="compositionally biased region" description="Polar residues" evidence="1">
    <location>
        <begin position="20"/>
        <end position="30"/>
    </location>
</feature>
<evidence type="ECO:0000313" key="4">
    <source>
        <dbReference type="Proteomes" id="UP000557566"/>
    </source>
</evidence>
<name>A0A8H4LWH6_9HYPO</name>
<keyword evidence="2" id="KW-0732">Signal</keyword>
<gene>
    <name evidence="3" type="ORF">G6O67_006248</name>
</gene>
<dbReference type="Proteomes" id="UP000557566">
    <property type="component" value="Unassembled WGS sequence"/>
</dbReference>
<evidence type="ECO:0000256" key="1">
    <source>
        <dbReference type="SAM" id="MobiDB-lite"/>
    </source>
</evidence>
<reference evidence="3 4" key="1">
    <citation type="journal article" date="2020" name="Genome Biol. Evol.">
        <title>A new high-quality draft genome assembly of the Chinese cordyceps Ophiocordyceps sinensis.</title>
        <authorList>
            <person name="Shu R."/>
            <person name="Zhang J."/>
            <person name="Meng Q."/>
            <person name="Zhang H."/>
            <person name="Zhou G."/>
            <person name="Li M."/>
            <person name="Wu P."/>
            <person name="Zhao Y."/>
            <person name="Chen C."/>
            <person name="Qin Q."/>
        </authorList>
    </citation>
    <scope>NUCLEOTIDE SEQUENCE [LARGE SCALE GENOMIC DNA]</scope>
    <source>
        <strain evidence="3 4">IOZ07</strain>
    </source>
</reference>
<evidence type="ECO:0000256" key="2">
    <source>
        <dbReference type="SAM" id="SignalP"/>
    </source>
</evidence>
<accession>A0A8H4LWH6</accession>